<dbReference type="PANTHER" id="PTHR12264:SF21">
    <property type="entry name" value="TRANSCRIPTION INITIATION FACTOR TFIID SUBUNIT 12"/>
    <property type="match status" value="1"/>
</dbReference>
<evidence type="ECO:0000256" key="1">
    <source>
        <dbReference type="ARBA" id="ARBA00004123"/>
    </source>
</evidence>
<dbReference type="Gene3D" id="1.10.20.10">
    <property type="entry name" value="Histone, subunit A"/>
    <property type="match status" value="1"/>
</dbReference>
<dbReference type="Proteomes" id="UP000236291">
    <property type="component" value="Unassembled WGS sequence"/>
</dbReference>
<sequence length="243" mass="26363">VDPLEKLDPEVADILGDIAENFLDSSGNHRHSLREFPKAPTSLPCCTIDRRLLQATVTHLVHISTAQGWSPITALFTPPPQVSSLQRGSSLQLHSTPEYLPLSHVYGTSYPLLLVASTYNNVSPALTAPLFCSQESQQKIIRSGCSLAKHRKSTTLEAKDILLHLEKNWNITLPGFGGDEIKNYRKPISSDIHKERLAAIKKSMVATEAAHTRGSAGQASGSAKGNQAKIPFNVIGSPNLKNS</sequence>
<feature type="compositionally biased region" description="Low complexity" evidence="6">
    <location>
        <begin position="214"/>
        <end position="223"/>
    </location>
</feature>
<dbReference type="PANTHER" id="PTHR12264">
    <property type="entry name" value="TRANSCRIPTION INITIATION FACTOR TFIID SUBUNIT 12"/>
    <property type="match status" value="1"/>
</dbReference>
<dbReference type="GO" id="GO:0005669">
    <property type="term" value="C:transcription factor TFIID complex"/>
    <property type="evidence" value="ECO:0007669"/>
    <property type="project" value="InterPro"/>
</dbReference>
<keyword evidence="8" id="KW-0396">Initiation factor</keyword>
<feature type="domain" description="Transcription initiation factor TFIID subunit 12" evidence="7">
    <location>
        <begin position="139"/>
        <end position="171"/>
    </location>
</feature>
<gene>
    <name evidence="8" type="ORF">L195_g016496</name>
</gene>
<dbReference type="GO" id="GO:0017025">
    <property type="term" value="F:TBP-class protein binding"/>
    <property type="evidence" value="ECO:0007669"/>
    <property type="project" value="TreeGrafter"/>
</dbReference>
<dbReference type="GO" id="GO:0000124">
    <property type="term" value="C:SAGA complex"/>
    <property type="evidence" value="ECO:0007669"/>
    <property type="project" value="InterPro"/>
</dbReference>
<dbReference type="InterPro" id="IPR003228">
    <property type="entry name" value="TFIID_TAF12_dom"/>
</dbReference>
<dbReference type="EMBL" id="ASHM01011415">
    <property type="protein sequence ID" value="PNX93344.1"/>
    <property type="molecule type" value="Genomic_DNA"/>
</dbReference>
<dbReference type="InterPro" id="IPR009072">
    <property type="entry name" value="Histone-fold"/>
</dbReference>
<dbReference type="GO" id="GO:0051123">
    <property type="term" value="P:RNA polymerase II preinitiation complex assembly"/>
    <property type="evidence" value="ECO:0007669"/>
    <property type="project" value="TreeGrafter"/>
</dbReference>
<keyword evidence="8" id="KW-0648">Protein biosynthesis</keyword>
<reference evidence="8 9" key="1">
    <citation type="journal article" date="2014" name="Am. J. Bot.">
        <title>Genome assembly and annotation for red clover (Trifolium pratense; Fabaceae).</title>
        <authorList>
            <person name="Istvanek J."/>
            <person name="Jaros M."/>
            <person name="Krenek A."/>
            <person name="Repkova J."/>
        </authorList>
    </citation>
    <scope>NUCLEOTIDE SEQUENCE [LARGE SCALE GENOMIC DNA]</scope>
    <source>
        <strain evidence="9">cv. Tatra</strain>
        <tissue evidence="8">Young leaves</tissue>
    </source>
</reference>
<evidence type="ECO:0000256" key="2">
    <source>
        <dbReference type="ARBA" id="ARBA00007530"/>
    </source>
</evidence>
<comment type="similarity">
    <text evidence="2">Belongs to the TAF12 family.</text>
</comment>
<dbReference type="GO" id="GO:0003677">
    <property type="term" value="F:DNA binding"/>
    <property type="evidence" value="ECO:0007669"/>
    <property type="project" value="TreeGrafter"/>
</dbReference>
<evidence type="ECO:0000256" key="6">
    <source>
        <dbReference type="SAM" id="MobiDB-lite"/>
    </source>
</evidence>
<organism evidence="8 9">
    <name type="scientific">Trifolium pratense</name>
    <name type="common">Red clover</name>
    <dbReference type="NCBI Taxonomy" id="57577"/>
    <lineage>
        <taxon>Eukaryota</taxon>
        <taxon>Viridiplantae</taxon>
        <taxon>Streptophyta</taxon>
        <taxon>Embryophyta</taxon>
        <taxon>Tracheophyta</taxon>
        <taxon>Spermatophyta</taxon>
        <taxon>Magnoliopsida</taxon>
        <taxon>eudicotyledons</taxon>
        <taxon>Gunneridae</taxon>
        <taxon>Pentapetalae</taxon>
        <taxon>rosids</taxon>
        <taxon>fabids</taxon>
        <taxon>Fabales</taxon>
        <taxon>Fabaceae</taxon>
        <taxon>Papilionoideae</taxon>
        <taxon>50 kb inversion clade</taxon>
        <taxon>NPAAA clade</taxon>
        <taxon>Hologalegina</taxon>
        <taxon>IRL clade</taxon>
        <taxon>Trifolieae</taxon>
        <taxon>Trifolium</taxon>
    </lineage>
</organism>
<accession>A0A2K3MRJ2</accession>
<evidence type="ECO:0000256" key="4">
    <source>
        <dbReference type="ARBA" id="ARBA00023163"/>
    </source>
</evidence>
<comment type="caution">
    <text evidence="8">The sequence shown here is derived from an EMBL/GenBank/DDBJ whole genome shotgun (WGS) entry which is preliminary data.</text>
</comment>
<keyword evidence="5" id="KW-0539">Nucleus</keyword>
<keyword evidence="3" id="KW-0805">Transcription regulation</keyword>
<feature type="non-terminal residue" evidence="8">
    <location>
        <position position="1"/>
    </location>
</feature>
<dbReference type="GO" id="GO:0046982">
    <property type="term" value="F:protein heterodimerization activity"/>
    <property type="evidence" value="ECO:0007669"/>
    <property type="project" value="InterPro"/>
</dbReference>
<dbReference type="SUPFAM" id="SSF47113">
    <property type="entry name" value="Histone-fold"/>
    <property type="match status" value="1"/>
</dbReference>
<dbReference type="Pfam" id="PF03847">
    <property type="entry name" value="TFIID_20kDa"/>
    <property type="match status" value="1"/>
</dbReference>
<evidence type="ECO:0000313" key="8">
    <source>
        <dbReference type="EMBL" id="PNX93344.1"/>
    </source>
</evidence>
<name>A0A2K3MRJ2_TRIPR</name>
<dbReference type="AlphaFoldDB" id="A0A2K3MRJ2"/>
<evidence type="ECO:0000313" key="9">
    <source>
        <dbReference type="Proteomes" id="UP000236291"/>
    </source>
</evidence>
<dbReference type="InterPro" id="IPR037794">
    <property type="entry name" value="TAF12"/>
</dbReference>
<dbReference type="ExpressionAtlas" id="A0A2K3MRJ2">
    <property type="expression patterns" value="baseline"/>
</dbReference>
<comment type="subcellular location">
    <subcellularLocation>
        <location evidence="1">Nucleus</location>
    </subcellularLocation>
</comment>
<protein>
    <submittedName>
        <fullName evidence="8">Transcription initiation factor TFIID subunit 12-like protein</fullName>
    </submittedName>
</protein>
<dbReference type="GO" id="GO:0003743">
    <property type="term" value="F:translation initiation factor activity"/>
    <property type="evidence" value="ECO:0007669"/>
    <property type="project" value="UniProtKB-KW"/>
</dbReference>
<feature type="region of interest" description="Disordered" evidence="6">
    <location>
        <begin position="211"/>
        <end position="243"/>
    </location>
</feature>
<evidence type="ECO:0000259" key="7">
    <source>
        <dbReference type="Pfam" id="PF03847"/>
    </source>
</evidence>
<evidence type="ECO:0000256" key="3">
    <source>
        <dbReference type="ARBA" id="ARBA00023015"/>
    </source>
</evidence>
<proteinExistence type="inferred from homology"/>
<reference evidence="8 9" key="2">
    <citation type="journal article" date="2017" name="Front. Plant Sci.">
        <title>Gene Classification and Mining of Molecular Markers Useful in Red Clover (Trifolium pratense) Breeding.</title>
        <authorList>
            <person name="Istvanek J."/>
            <person name="Dluhosova J."/>
            <person name="Dluhos P."/>
            <person name="Patkova L."/>
            <person name="Nedelnik J."/>
            <person name="Repkova J."/>
        </authorList>
    </citation>
    <scope>NUCLEOTIDE SEQUENCE [LARGE SCALE GENOMIC DNA]</scope>
    <source>
        <strain evidence="9">cv. Tatra</strain>
        <tissue evidence="8">Young leaves</tissue>
    </source>
</reference>
<evidence type="ECO:0000256" key="5">
    <source>
        <dbReference type="ARBA" id="ARBA00023242"/>
    </source>
</evidence>
<keyword evidence="4" id="KW-0804">Transcription</keyword>